<sequence>MTVTGPGVRIPLSPQKLQGNLKLFCFYNIAMKKYYLTLTPIFIIVSPIITILLLGILW</sequence>
<organism evidence="2 3">
    <name type="scientific">Tenacibaculum platacis</name>
    <dbReference type="NCBI Taxonomy" id="3137852"/>
    <lineage>
        <taxon>Bacteria</taxon>
        <taxon>Pseudomonadati</taxon>
        <taxon>Bacteroidota</taxon>
        <taxon>Flavobacteriia</taxon>
        <taxon>Flavobacteriales</taxon>
        <taxon>Flavobacteriaceae</taxon>
        <taxon>Tenacibaculum</taxon>
    </lineage>
</organism>
<dbReference type="EMBL" id="CAXIXY010000003">
    <property type="protein sequence ID" value="CAL2074709.1"/>
    <property type="molecule type" value="Genomic_DNA"/>
</dbReference>
<evidence type="ECO:0000313" key="2">
    <source>
        <dbReference type="EMBL" id="CAL2074709.1"/>
    </source>
</evidence>
<evidence type="ECO:0000256" key="1">
    <source>
        <dbReference type="SAM" id="Phobius"/>
    </source>
</evidence>
<comment type="caution">
    <text evidence="2">The sequence shown here is derived from an EMBL/GenBank/DDBJ whole genome shotgun (WGS) entry which is preliminary data.</text>
</comment>
<keyword evidence="1" id="KW-0812">Transmembrane</keyword>
<evidence type="ECO:0000313" key="3">
    <source>
        <dbReference type="Proteomes" id="UP001497416"/>
    </source>
</evidence>
<gene>
    <name evidence="2" type="ORF">T190607A01A_10057</name>
</gene>
<protein>
    <submittedName>
        <fullName evidence="2">Uncharacterized protein</fullName>
    </submittedName>
</protein>
<proteinExistence type="predicted"/>
<dbReference type="Proteomes" id="UP001497416">
    <property type="component" value="Unassembled WGS sequence"/>
</dbReference>
<keyword evidence="1" id="KW-0472">Membrane</keyword>
<name>A0ABP1EE55_9FLAO</name>
<reference evidence="2 3" key="1">
    <citation type="submission" date="2024-05" db="EMBL/GenBank/DDBJ databases">
        <authorList>
            <person name="Duchaud E."/>
        </authorList>
    </citation>
    <scope>NUCLEOTIDE SEQUENCE [LARGE SCALE GENOMIC DNA]</scope>
    <source>
        <strain evidence="2">Ena-SAMPLE-TAB-13-05-2024-13:56:06:370-140302</strain>
    </source>
</reference>
<keyword evidence="3" id="KW-1185">Reference proteome</keyword>
<feature type="transmembrane region" description="Helical" evidence="1">
    <location>
        <begin position="34"/>
        <end position="57"/>
    </location>
</feature>
<keyword evidence="1" id="KW-1133">Transmembrane helix</keyword>
<accession>A0ABP1EE55</accession>